<evidence type="ECO:0008006" key="5">
    <source>
        <dbReference type="Google" id="ProtNLM"/>
    </source>
</evidence>
<name>A0A1E7YP99_9PROT</name>
<proteinExistence type="predicted"/>
<organism evidence="3 4">
    <name type="scientific">Acidithiobacillus caldus</name>
    <dbReference type="NCBI Taxonomy" id="33059"/>
    <lineage>
        <taxon>Bacteria</taxon>
        <taxon>Pseudomonadati</taxon>
        <taxon>Pseudomonadota</taxon>
        <taxon>Acidithiobacillia</taxon>
        <taxon>Acidithiobacillales</taxon>
        <taxon>Acidithiobacillaceae</taxon>
        <taxon>Acidithiobacillus</taxon>
    </lineage>
</organism>
<dbReference type="RefSeq" id="WP_070114411.1">
    <property type="nucleotide sequence ID" value="NZ_CP133598.1"/>
</dbReference>
<accession>A0A1E7YP99</accession>
<dbReference type="Proteomes" id="UP000175616">
    <property type="component" value="Unassembled WGS sequence"/>
</dbReference>
<feature type="coiled-coil region" evidence="1">
    <location>
        <begin position="4"/>
        <end position="34"/>
    </location>
</feature>
<comment type="caution">
    <text evidence="3">The sequence shown here is derived from an EMBL/GenBank/DDBJ whole genome shotgun (WGS) entry which is preliminary data.</text>
</comment>
<dbReference type="AlphaFoldDB" id="A0A1E7YP99"/>
<feature type="region of interest" description="Disordered" evidence="2">
    <location>
        <begin position="58"/>
        <end position="85"/>
    </location>
</feature>
<evidence type="ECO:0000256" key="1">
    <source>
        <dbReference type="SAM" id="Coils"/>
    </source>
</evidence>
<evidence type="ECO:0000313" key="4">
    <source>
        <dbReference type="Proteomes" id="UP000175616"/>
    </source>
</evidence>
<evidence type="ECO:0000256" key="2">
    <source>
        <dbReference type="SAM" id="MobiDB-lite"/>
    </source>
</evidence>
<evidence type="ECO:0000313" key="3">
    <source>
        <dbReference type="EMBL" id="OFC37288.1"/>
    </source>
</evidence>
<reference evidence="3 4" key="1">
    <citation type="submission" date="2016-06" db="EMBL/GenBank/DDBJ databases">
        <title>Gene turnover analysis identifies the evolutionary adaptation of the extremophile Acidithiobacillus caldus.</title>
        <authorList>
            <person name="Zhang X."/>
        </authorList>
    </citation>
    <scope>NUCLEOTIDE SEQUENCE [LARGE SCALE GENOMIC DNA]</scope>
    <source>
        <strain evidence="3 4">DX</strain>
    </source>
</reference>
<gene>
    <name evidence="3" type="ORF">BAE27_04305</name>
</gene>
<sequence length="85" mass="9572">MISVEQLEKKKAAIEAAIAQAKQLEKRRARILKIITRLGLLDVDEELLQLGLQELAEKLRETEKPKTTTGHGQKEGRDEDHASTI</sequence>
<dbReference type="EMBL" id="LZYE01000087">
    <property type="protein sequence ID" value="OFC37288.1"/>
    <property type="molecule type" value="Genomic_DNA"/>
</dbReference>
<keyword evidence="1" id="KW-0175">Coiled coil</keyword>
<protein>
    <recommendedName>
        <fullName evidence="5">Conjugal transfer protein TraC</fullName>
    </recommendedName>
</protein>